<dbReference type="Pfam" id="PF00534">
    <property type="entry name" value="Glycos_transf_1"/>
    <property type="match status" value="1"/>
</dbReference>
<feature type="domain" description="Glycosyl transferase family 1" evidence="2">
    <location>
        <begin position="196"/>
        <end position="351"/>
    </location>
</feature>
<keyword evidence="1 3" id="KW-0808">Transferase</keyword>
<evidence type="ECO:0000256" key="1">
    <source>
        <dbReference type="ARBA" id="ARBA00022679"/>
    </source>
</evidence>
<gene>
    <name evidence="3" type="ORF">EHT87_17630</name>
</gene>
<protein>
    <submittedName>
        <fullName evidence="3">Glycosyltransferase</fullName>
    </submittedName>
</protein>
<reference evidence="3 4" key="1">
    <citation type="submission" date="2018-11" db="EMBL/GenBank/DDBJ databases">
        <authorList>
            <person name="Zhou Z."/>
            <person name="Wang G."/>
        </authorList>
    </citation>
    <scope>NUCLEOTIDE SEQUENCE [LARGE SCALE GENOMIC DNA]</scope>
    <source>
        <strain evidence="3 4">KCTC42998</strain>
    </source>
</reference>
<sequence length="384" mass="44119">MNLLINAFNLASAGGLNVALNFLKNIQHLKSETDVIHIVAPIGCGYEALDTGILKMHYLPKSLNPWITRPVMDHFWYPKLLKQVEPDIIFTMGNFPSPVAQKQVVLLHLPHLAYPEDRALWKQVGLEIIFKIKLRNWVFKRRLVHVETLLVQTNTMQERLHRIYPQLPSIQLFPNAYTLLTSQTTYELPVKKQAGLIYLMCLSRYYPHKNLEILVAVARLIKEQRLPYRIFLTIEAWQHRRAKQLLEQIASESLQNILIPIGNVPADCVASLYQQVEGLLLPTLLESFTATYVDAMHFGVSIFTSQRDFAEEVCGEAAFYFDPLSAQRIVDTIHAGYTNEALRQRKITEGRLRSTTLPDWTEVSRTCWNLLLSLAERTENQVTS</sequence>
<dbReference type="AlphaFoldDB" id="A0A3P1CL52"/>
<dbReference type="InterPro" id="IPR001296">
    <property type="entry name" value="Glyco_trans_1"/>
</dbReference>
<dbReference type="PANTHER" id="PTHR46401">
    <property type="entry name" value="GLYCOSYLTRANSFERASE WBBK-RELATED"/>
    <property type="match status" value="1"/>
</dbReference>
<comment type="caution">
    <text evidence="3">The sequence shown here is derived from an EMBL/GenBank/DDBJ whole genome shotgun (WGS) entry which is preliminary data.</text>
</comment>
<organism evidence="3 4">
    <name type="scientific">Larkinella knui</name>
    <dbReference type="NCBI Taxonomy" id="2025310"/>
    <lineage>
        <taxon>Bacteria</taxon>
        <taxon>Pseudomonadati</taxon>
        <taxon>Bacteroidota</taxon>
        <taxon>Cytophagia</taxon>
        <taxon>Cytophagales</taxon>
        <taxon>Spirosomataceae</taxon>
        <taxon>Larkinella</taxon>
    </lineage>
</organism>
<keyword evidence="4" id="KW-1185">Reference proteome</keyword>
<dbReference type="Proteomes" id="UP000274271">
    <property type="component" value="Unassembled WGS sequence"/>
</dbReference>
<evidence type="ECO:0000313" key="3">
    <source>
        <dbReference type="EMBL" id="RRB14062.1"/>
    </source>
</evidence>
<dbReference type="PANTHER" id="PTHR46401:SF2">
    <property type="entry name" value="GLYCOSYLTRANSFERASE WBBK-RELATED"/>
    <property type="match status" value="1"/>
</dbReference>
<evidence type="ECO:0000313" key="4">
    <source>
        <dbReference type="Proteomes" id="UP000274271"/>
    </source>
</evidence>
<dbReference type="EMBL" id="RQJP01000003">
    <property type="protein sequence ID" value="RRB14062.1"/>
    <property type="molecule type" value="Genomic_DNA"/>
</dbReference>
<proteinExistence type="predicted"/>
<evidence type="ECO:0000259" key="2">
    <source>
        <dbReference type="Pfam" id="PF00534"/>
    </source>
</evidence>
<dbReference type="OrthoDB" id="502646at2"/>
<dbReference type="GO" id="GO:0016757">
    <property type="term" value="F:glycosyltransferase activity"/>
    <property type="evidence" value="ECO:0007669"/>
    <property type="project" value="InterPro"/>
</dbReference>
<dbReference type="SUPFAM" id="SSF53756">
    <property type="entry name" value="UDP-Glycosyltransferase/glycogen phosphorylase"/>
    <property type="match status" value="1"/>
</dbReference>
<accession>A0A3P1CL52</accession>
<name>A0A3P1CL52_9BACT</name>
<dbReference type="RefSeq" id="WP_124907958.1">
    <property type="nucleotide sequence ID" value="NZ_RQJP01000003.1"/>
</dbReference>
<dbReference type="Gene3D" id="3.40.50.2000">
    <property type="entry name" value="Glycogen Phosphorylase B"/>
    <property type="match status" value="1"/>
</dbReference>